<dbReference type="EMBL" id="JACMSC010000014">
    <property type="protein sequence ID" value="KAG6488725.1"/>
    <property type="molecule type" value="Genomic_DNA"/>
</dbReference>
<proteinExistence type="predicted"/>
<evidence type="ECO:0000313" key="3">
    <source>
        <dbReference type="Proteomes" id="UP000734854"/>
    </source>
</evidence>
<gene>
    <name evidence="2" type="ORF">ZIOFF_049974</name>
</gene>
<feature type="region of interest" description="Disordered" evidence="1">
    <location>
        <begin position="1"/>
        <end position="38"/>
    </location>
</feature>
<feature type="compositionally biased region" description="Pro residues" evidence="1">
    <location>
        <begin position="1"/>
        <end position="11"/>
    </location>
</feature>
<accession>A0A8J5FIE3</accession>
<keyword evidence="3" id="KW-1185">Reference proteome</keyword>
<dbReference type="Pfam" id="PF04759">
    <property type="entry name" value="DUF617"/>
    <property type="match status" value="1"/>
</dbReference>
<dbReference type="AlphaFoldDB" id="A0A8J5FIE3"/>
<dbReference type="GO" id="GO:0010274">
    <property type="term" value="P:hydrotropism"/>
    <property type="evidence" value="ECO:0007669"/>
    <property type="project" value="InterPro"/>
</dbReference>
<comment type="caution">
    <text evidence="2">The sequence shown here is derived from an EMBL/GenBank/DDBJ whole genome shotgun (WGS) entry which is preliminary data.</text>
</comment>
<evidence type="ECO:0000313" key="2">
    <source>
        <dbReference type="EMBL" id="KAG6488725.1"/>
    </source>
</evidence>
<reference evidence="2 3" key="1">
    <citation type="submission" date="2020-08" db="EMBL/GenBank/DDBJ databases">
        <title>Plant Genome Project.</title>
        <authorList>
            <person name="Zhang R.-G."/>
        </authorList>
    </citation>
    <scope>NUCLEOTIDE SEQUENCE [LARGE SCALE GENOMIC DNA]</scope>
    <source>
        <tissue evidence="2">Rhizome</tissue>
    </source>
</reference>
<organism evidence="2 3">
    <name type="scientific">Zingiber officinale</name>
    <name type="common">Ginger</name>
    <name type="synonym">Amomum zingiber</name>
    <dbReference type="NCBI Taxonomy" id="94328"/>
    <lineage>
        <taxon>Eukaryota</taxon>
        <taxon>Viridiplantae</taxon>
        <taxon>Streptophyta</taxon>
        <taxon>Embryophyta</taxon>
        <taxon>Tracheophyta</taxon>
        <taxon>Spermatophyta</taxon>
        <taxon>Magnoliopsida</taxon>
        <taxon>Liliopsida</taxon>
        <taxon>Zingiberales</taxon>
        <taxon>Zingiberaceae</taxon>
        <taxon>Zingiber</taxon>
    </lineage>
</organism>
<evidence type="ECO:0000256" key="1">
    <source>
        <dbReference type="SAM" id="MobiDB-lite"/>
    </source>
</evidence>
<dbReference type="NCBIfam" id="TIGR01570">
    <property type="entry name" value="A_thal_3588"/>
    <property type="match status" value="1"/>
</dbReference>
<sequence length="342" mass="37135">MLKQKIPPPPVESETPPATEGPFSLFRPSSAIPRRSKTGGSTGILRLLKMIPLLTTGCKMAALLGRPNKALSSGRSGAAAIITLFGYRRGRVSLAMQEDPKSAPVLLLELPILTSSLHREMASGLVKIALESEGGGGGGEAAEQSRSRLRLVDECVWAVYCNGRKAGFSTRKKQESEEERQMMRLLRGVSMGAGVLPAAEEAAAPAEGELTYMRARFERVVGSKDSEALYMINPDGTGAPELSIFLPRFYVAPCSRLSLTPCYSDSSSYSRLRATPTSASSPTLHCFWLRAGSISLLMEDMDNITVFFEECGKTYPFISENMDNLSGNLITQREREDIVTTL</sequence>
<dbReference type="InterPro" id="IPR006460">
    <property type="entry name" value="MIZ1-like_pln"/>
</dbReference>
<protein>
    <submittedName>
        <fullName evidence="2">Uncharacterized protein</fullName>
    </submittedName>
</protein>
<dbReference type="Proteomes" id="UP000734854">
    <property type="component" value="Unassembled WGS sequence"/>
</dbReference>
<name>A0A8J5FIE3_ZINOF</name>
<dbReference type="PANTHER" id="PTHR31696">
    <property type="entry name" value="PROTEIN MIZU-KUSSEI 1"/>
    <property type="match status" value="1"/>
</dbReference>
<dbReference type="PANTHER" id="PTHR31696:SF3">
    <property type="entry name" value="OS09G0463600 PROTEIN"/>
    <property type="match status" value="1"/>
</dbReference>